<evidence type="ECO:0000313" key="7">
    <source>
        <dbReference type="EMBL" id="TVO54365.1"/>
    </source>
</evidence>
<dbReference type="SUPFAM" id="SSF52283">
    <property type="entry name" value="Formate/glycerate dehydrogenase catalytic domain-like"/>
    <property type="match status" value="1"/>
</dbReference>
<comment type="similarity">
    <text evidence="1 4">Belongs to the D-isomer specific 2-hydroxyacid dehydrogenase family.</text>
</comment>
<dbReference type="EMBL" id="VMNK01000013">
    <property type="protein sequence ID" value="TVO54365.1"/>
    <property type="molecule type" value="Genomic_DNA"/>
</dbReference>
<dbReference type="RefSeq" id="WP_144310079.1">
    <property type="nucleotide sequence ID" value="NZ_VMNK01000013.1"/>
</dbReference>
<evidence type="ECO:0000256" key="3">
    <source>
        <dbReference type="ARBA" id="ARBA00023027"/>
    </source>
</evidence>
<keyword evidence="3" id="KW-0520">NAD</keyword>
<evidence type="ECO:0000256" key="1">
    <source>
        <dbReference type="ARBA" id="ARBA00005854"/>
    </source>
</evidence>
<dbReference type="InterPro" id="IPR050857">
    <property type="entry name" value="D-2-hydroxyacid_DH"/>
</dbReference>
<evidence type="ECO:0000313" key="8">
    <source>
        <dbReference type="Proteomes" id="UP000319502"/>
    </source>
</evidence>
<feature type="domain" description="D-isomer specific 2-hydroxyacid dehydrogenase catalytic" evidence="5">
    <location>
        <begin position="33"/>
        <end position="316"/>
    </location>
</feature>
<dbReference type="InterPro" id="IPR029753">
    <property type="entry name" value="D-isomer_DH_CS"/>
</dbReference>
<dbReference type="SUPFAM" id="SSF51735">
    <property type="entry name" value="NAD(P)-binding Rossmann-fold domains"/>
    <property type="match status" value="1"/>
</dbReference>
<dbReference type="GO" id="GO:0016616">
    <property type="term" value="F:oxidoreductase activity, acting on the CH-OH group of donors, NAD or NADP as acceptor"/>
    <property type="evidence" value="ECO:0007669"/>
    <property type="project" value="InterPro"/>
</dbReference>
<dbReference type="AlphaFoldDB" id="A0A557QN74"/>
<dbReference type="CDD" id="cd12172">
    <property type="entry name" value="PGDH_like_2"/>
    <property type="match status" value="1"/>
</dbReference>
<dbReference type="Gene3D" id="3.40.50.720">
    <property type="entry name" value="NAD(P)-binding Rossmann-like Domain"/>
    <property type="match status" value="2"/>
</dbReference>
<feature type="domain" description="D-isomer specific 2-hydroxyacid dehydrogenase NAD-binding" evidence="6">
    <location>
        <begin position="112"/>
        <end position="285"/>
    </location>
</feature>
<dbReference type="PANTHER" id="PTHR42789">
    <property type="entry name" value="D-ISOMER SPECIFIC 2-HYDROXYACID DEHYDROGENASE FAMILY PROTEIN (AFU_ORTHOLOGUE AFUA_6G10090)"/>
    <property type="match status" value="1"/>
</dbReference>
<comment type="caution">
    <text evidence="7">The sequence shown here is derived from an EMBL/GenBank/DDBJ whole genome shotgun (WGS) entry which is preliminary data.</text>
</comment>
<dbReference type="Pfam" id="PF00389">
    <property type="entry name" value="2-Hacid_dh"/>
    <property type="match status" value="1"/>
</dbReference>
<dbReference type="GO" id="GO:0051287">
    <property type="term" value="F:NAD binding"/>
    <property type="evidence" value="ECO:0007669"/>
    <property type="project" value="InterPro"/>
</dbReference>
<evidence type="ECO:0000256" key="2">
    <source>
        <dbReference type="ARBA" id="ARBA00023002"/>
    </source>
</evidence>
<evidence type="ECO:0000259" key="6">
    <source>
        <dbReference type="Pfam" id="PF02826"/>
    </source>
</evidence>
<keyword evidence="8" id="KW-1185">Reference proteome</keyword>
<accession>A0A557QN74</accession>
<dbReference type="Proteomes" id="UP000319502">
    <property type="component" value="Unassembled WGS sequence"/>
</dbReference>
<dbReference type="Pfam" id="PF02826">
    <property type="entry name" value="2-Hacid_dh_C"/>
    <property type="match status" value="1"/>
</dbReference>
<gene>
    <name evidence="7" type="ORF">FHP91_13410</name>
</gene>
<name>A0A557QN74_9RHOO</name>
<organism evidence="7 8">
    <name type="scientific">Denitromonas halophila</name>
    <dbReference type="NCBI Taxonomy" id="1629404"/>
    <lineage>
        <taxon>Bacteria</taxon>
        <taxon>Pseudomonadati</taxon>
        <taxon>Pseudomonadota</taxon>
        <taxon>Betaproteobacteria</taxon>
        <taxon>Rhodocyclales</taxon>
        <taxon>Zoogloeaceae</taxon>
        <taxon>Denitromonas</taxon>
    </lineage>
</organism>
<dbReference type="OrthoDB" id="9805416at2"/>
<evidence type="ECO:0000259" key="5">
    <source>
        <dbReference type="Pfam" id="PF00389"/>
    </source>
</evidence>
<dbReference type="PANTHER" id="PTHR42789:SF1">
    <property type="entry name" value="D-ISOMER SPECIFIC 2-HYDROXYACID DEHYDROGENASE FAMILY PROTEIN (AFU_ORTHOLOGUE AFUA_6G10090)"/>
    <property type="match status" value="1"/>
</dbReference>
<dbReference type="InterPro" id="IPR036291">
    <property type="entry name" value="NAD(P)-bd_dom_sf"/>
</dbReference>
<dbReference type="InterPro" id="IPR006139">
    <property type="entry name" value="D-isomer_2_OHA_DH_cat_dom"/>
</dbReference>
<proteinExistence type="inferred from homology"/>
<dbReference type="InterPro" id="IPR006140">
    <property type="entry name" value="D-isomer_DH_NAD-bd"/>
</dbReference>
<protein>
    <submittedName>
        <fullName evidence="7">Lactate dehydrogenase</fullName>
    </submittedName>
</protein>
<sequence length="328" mass="35766">MARVLITTVPFGDKNDLPIRQLEANGIEYLINPLGRKLKEDELAGMVSDVEVLIAGTEPITAKVMANAPRLKLISRVGIGLDSVDLLAAEQRGIKVSYTPDAPAPAVAELTIGLMFSLMRSIHIANARMHQGEWQRYFGRRLADLTIGIVGAGRIGGRVLRQLAALGAGRLLVNDINPAACGLDDIATIEWVEKDVIYGASDIVSLHVPLTVQTKNMVRREDLRQMKPDAIIVNTARGGIINEDDLAEVLGLGHLAGAAVDVFCEEPYQGRLASIERCLLTSHMGSMSIDCRTRMEIEATEEAIRFLTEQPLEGLVPEVEYQVQREGL</sequence>
<reference evidence="7 8" key="1">
    <citation type="submission" date="2019-07" db="EMBL/GenBank/DDBJ databases">
        <title>The pathways for chlorine oxyanion respiration interact through the shared metabolite chlorate.</title>
        <authorList>
            <person name="Barnum T.P."/>
            <person name="Cheng Y."/>
            <person name="Hill K.A."/>
            <person name="Lucas L.N."/>
            <person name="Carlson H.K."/>
            <person name="Coates J.D."/>
        </authorList>
    </citation>
    <scope>NUCLEOTIDE SEQUENCE [LARGE SCALE GENOMIC DNA]</scope>
    <source>
        <strain evidence="7 8">SFB-3</strain>
    </source>
</reference>
<keyword evidence="2 4" id="KW-0560">Oxidoreductase</keyword>
<evidence type="ECO:0000256" key="4">
    <source>
        <dbReference type="RuleBase" id="RU003719"/>
    </source>
</evidence>
<dbReference type="PROSITE" id="PS00671">
    <property type="entry name" value="D_2_HYDROXYACID_DH_3"/>
    <property type="match status" value="1"/>
</dbReference>